<evidence type="ECO:0000313" key="3">
    <source>
        <dbReference type="Proteomes" id="UP000054776"/>
    </source>
</evidence>
<keyword evidence="3" id="KW-1185">Reference proteome</keyword>
<reference evidence="1 3" key="1">
    <citation type="submission" date="2015-01" db="EMBL/GenBank/DDBJ databases">
        <title>Evolution of Trichinella species and genotypes.</title>
        <authorList>
            <person name="Korhonen P.K."/>
            <person name="Edoardo P."/>
            <person name="Giuseppe L.R."/>
            <person name="Gasser R.B."/>
        </authorList>
    </citation>
    <scope>NUCLEOTIDE SEQUENCE [LARGE SCALE GENOMIC DNA]</scope>
    <source>
        <strain evidence="1">ISS3</strain>
    </source>
</reference>
<dbReference type="AlphaFoldDB" id="A0A0V1ALP5"/>
<comment type="caution">
    <text evidence="1">The sequence shown here is derived from an EMBL/GenBank/DDBJ whole genome shotgun (WGS) entry which is preliminary data.</text>
</comment>
<gene>
    <name evidence="2" type="ORF">T01_6920</name>
    <name evidence="1" type="ORF">T01_7807</name>
</gene>
<organism evidence="1 3">
    <name type="scientific">Trichinella spiralis</name>
    <name type="common">Trichina worm</name>
    <dbReference type="NCBI Taxonomy" id="6334"/>
    <lineage>
        <taxon>Eukaryota</taxon>
        <taxon>Metazoa</taxon>
        <taxon>Ecdysozoa</taxon>
        <taxon>Nematoda</taxon>
        <taxon>Enoplea</taxon>
        <taxon>Dorylaimia</taxon>
        <taxon>Trichinellida</taxon>
        <taxon>Trichinellidae</taxon>
        <taxon>Trichinella</taxon>
    </lineage>
</organism>
<sequence length="34" mass="4190">MSNCWAHAWYLFEFSEKSTNNKRFCANERYVNLE</sequence>
<dbReference type="Proteomes" id="UP000054776">
    <property type="component" value="Unassembled WGS sequence"/>
</dbReference>
<name>A0A0V1ALP5_TRISP</name>
<dbReference type="EMBL" id="JYDH01000754">
    <property type="protein sequence ID" value="KRY25734.1"/>
    <property type="molecule type" value="Genomic_DNA"/>
</dbReference>
<evidence type="ECO:0000313" key="1">
    <source>
        <dbReference type="EMBL" id="KRY25734.1"/>
    </source>
</evidence>
<dbReference type="EMBL" id="JYDH01000718">
    <property type="protein sequence ID" value="KRY25805.1"/>
    <property type="molecule type" value="Genomic_DNA"/>
</dbReference>
<dbReference type="InParanoid" id="A0A0V1ALP5"/>
<accession>A0A0V1ALP5</accession>
<proteinExistence type="predicted"/>
<protein>
    <submittedName>
        <fullName evidence="1">Uncharacterized protein</fullName>
    </submittedName>
</protein>
<evidence type="ECO:0000313" key="2">
    <source>
        <dbReference type="EMBL" id="KRY25805.1"/>
    </source>
</evidence>